<dbReference type="Pfam" id="PF00176">
    <property type="entry name" value="SNF2-rel_dom"/>
    <property type="match status" value="1"/>
</dbReference>
<dbReference type="InterPro" id="IPR000330">
    <property type="entry name" value="SNF2_N"/>
</dbReference>
<dbReference type="EMBL" id="JBDODL010000201">
    <property type="protein sequence ID" value="MES1919112.1"/>
    <property type="molecule type" value="Genomic_DNA"/>
</dbReference>
<sequence length="106" mass="12330">MSKKLRDYQKEGIKWLYNCYSNKRGCILGDDMGLGKTIQIIGLSMAILNKPDKNKFGCIENIKNESPILIICPKSVLFQWKEEYEKWGNFKVTIFHSSSTVFKQFN</sequence>
<dbReference type="InterPro" id="IPR038718">
    <property type="entry name" value="SNF2-like_sf"/>
</dbReference>
<name>A0ABV2AHH0_9EUKA</name>
<dbReference type="PANTHER" id="PTHR45629">
    <property type="entry name" value="SNF2/RAD54 FAMILY MEMBER"/>
    <property type="match status" value="1"/>
</dbReference>
<dbReference type="InterPro" id="IPR050496">
    <property type="entry name" value="SNF2_RAD54_helicase_repair"/>
</dbReference>
<keyword evidence="3" id="KW-1185">Reference proteome</keyword>
<proteinExistence type="predicted"/>
<dbReference type="PANTHER" id="PTHR45629:SF7">
    <property type="entry name" value="DNA EXCISION REPAIR PROTEIN ERCC-6-RELATED"/>
    <property type="match status" value="1"/>
</dbReference>
<accession>A0ABV2AHH0</accession>
<evidence type="ECO:0000313" key="2">
    <source>
        <dbReference type="EMBL" id="MES1919112.1"/>
    </source>
</evidence>
<comment type="caution">
    <text evidence="2">The sequence shown here is derived from an EMBL/GenBank/DDBJ whole genome shotgun (WGS) entry which is preliminary data.</text>
</comment>
<reference evidence="2 3" key="1">
    <citation type="journal article" date="2024" name="BMC Biol.">
        <title>Comparative genomics of Ascetosporea gives new insight into the evolutionary basis for animal parasitism in Rhizaria.</title>
        <authorList>
            <person name="Hiltunen Thoren M."/>
            <person name="Onut-Brannstrom I."/>
            <person name="Alfjorden A."/>
            <person name="Peckova H."/>
            <person name="Swords F."/>
            <person name="Hooper C."/>
            <person name="Holzer A.S."/>
            <person name="Bass D."/>
            <person name="Burki F."/>
        </authorList>
    </citation>
    <scope>NUCLEOTIDE SEQUENCE [LARGE SCALE GENOMIC DNA]</scope>
    <source>
        <strain evidence="2">20-A016</strain>
    </source>
</reference>
<protein>
    <submittedName>
        <fullName evidence="2">DNA excision repair protein ERCC-6-like 2</fullName>
    </submittedName>
</protein>
<dbReference type="SUPFAM" id="SSF52540">
    <property type="entry name" value="P-loop containing nucleoside triphosphate hydrolases"/>
    <property type="match status" value="1"/>
</dbReference>
<gene>
    <name evidence="2" type="primary">ERCC6L2_2</name>
    <name evidence="2" type="ORF">MHBO_000976</name>
</gene>
<evidence type="ECO:0000259" key="1">
    <source>
        <dbReference type="Pfam" id="PF00176"/>
    </source>
</evidence>
<feature type="domain" description="SNF2 N-terminal" evidence="1">
    <location>
        <begin position="8"/>
        <end position="98"/>
    </location>
</feature>
<dbReference type="InterPro" id="IPR027417">
    <property type="entry name" value="P-loop_NTPase"/>
</dbReference>
<evidence type="ECO:0000313" key="3">
    <source>
        <dbReference type="Proteomes" id="UP001439008"/>
    </source>
</evidence>
<dbReference type="Gene3D" id="3.40.50.10810">
    <property type="entry name" value="Tandem AAA-ATPase domain"/>
    <property type="match status" value="1"/>
</dbReference>
<organism evidence="2 3">
    <name type="scientific">Bonamia ostreae</name>
    <dbReference type="NCBI Taxonomy" id="126728"/>
    <lineage>
        <taxon>Eukaryota</taxon>
        <taxon>Sar</taxon>
        <taxon>Rhizaria</taxon>
        <taxon>Endomyxa</taxon>
        <taxon>Ascetosporea</taxon>
        <taxon>Haplosporida</taxon>
        <taxon>Bonamia</taxon>
    </lineage>
</organism>
<dbReference type="Proteomes" id="UP001439008">
    <property type="component" value="Unassembled WGS sequence"/>
</dbReference>